<accession>A0ABU8F852</accession>
<dbReference type="PROSITE" id="PS51257">
    <property type="entry name" value="PROKAR_LIPOPROTEIN"/>
    <property type="match status" value="1"/>
</dbReference>
<sequence length="174" mass="20100">MMKRFYISVLTLLGLSLLIGCTDKQVEKDTKQLTKIEEIEVSEPLNIGRNADYSVPFKISEIKSIFVNLNDSASETPLRGVRYEVSLASEKEILNEDRSSFNFEVVTESTIMKESLGTIQPMSLTDTRDGYLYTLSFETIYREYSKEELEELIKERNFQIYLNYKGISNSIEFL</sequence>
<gene>
    <name evidence="1" type="ORF">WAX74_15105</name>
</gene>
<organism evidence="1 2">
    <name type="scientific">Psychrobacillus mangrovi</name>
    <dbReference type="NCBI Taxonomy" id="3117745"/>
    <lineage>
        <taxon>Bacteria</taxon>
        <taxon>Bacillati</taxon>
        <taxon>Bacillota</taxon>
        <taxon>Bacilli</taxon>
        <taxon>Bacillales</taxon>
        <taxon>Bacillaceae</taxon>
        <taxon>Psychrobacillus</taxon>
    </lineage>
</organism>
<evidence type="ECO:0008006" key="3">
    <source>
        <dbReference type="Google" id="ProtNLM"/>
    </source>
</evidence>
<reference evidence="1 2" key="1">
    <citation type="submission" date="2024-01" db="EMBL/GenBank/DDBJ databases">
        <title>Seven novel Bacillus-like species.</title>
        <authorList>
            <person name="Liu G."/>
        </authorList>
    </citation>
    <scope>NUCLEOTIDE SEQUENCE [LARGE SCALE GENOMIC DNA]</scope>
    <source>
        <strain evidence="1 2">FJAT-51614</strain>
    </source>
</reference>
<proteinExistence type="predicted"/>
<name>A0ABU8F852_9BACI</name>
<keyword evidence="2" id="KW-1185">Reference proteome</keyword>
<evidence type="ECO:0000313" key="2">
    <source>
        <dbReference type="Proteomes" id="UP001364890"/>
    </source>
</evidence>
<evidence type="ECO:0000313" key="1">
    <source>
        <dbReference type="EMBL" id="MEI4770949.1"/>
    </source>
</evidence>
<comment type="caution">
    <text evidence="1">The sequence shown here is derived from an EMBL/GenBank/DDBJ whole genome shotgun (WGS) entry which is preliminary data.</text>
</comment>
<dbReference type="Proteomes" id="UP001364890">
    <property type="component" value="Unassembled WGS sequence"/>
</dbReference>
<dbReference type="EMBL" id="JBAWSY010000013">
    <property type="protein sequence ID" value="MEI4770949.1"/>
    <property type="molecule type" value="Genomic_DNA"/>
</dbReference>
<protein>
    <recommendedName>
        <fullName evidence="3">Lipoprotein</fullName>
    </recommendedName>
</protein>